<evidence type="ECO:0000256" key="4">
    <source>
        <dbReference type="PROSITE-ProRule" id="PRU00134"/>
    </source>
</evidence>
<dbReference type="Gene3D" id="6.10.140.2220">
    <property type="match status" value="1"/>
</dbReference>
<protein>
    <recommendedName>
        <fullName evidence="6">MYND-type domain-containing protein</fullName>
    </recommendedName>
</protein>
<feature type="region of interest" description="Disordered" evidence="5">
    <location>
        <begin position="615"/>
        <end position="717"/>
    </location>
</feature>
<evidence type="ECO:0000256" key="1">
    <source>
        <dbReference type="ARBA" id="ARBA00022723"/>
    </source>
</evidence>
<feature type="region of interest" description="Disordered" evidence="5">
    <location>
        <begin position="1"/>
        <end position="25"/>
    </location>
</feature>
<accession>A0ABQ7GV97</accession>
<organism evidence="7 8">
    <name type="scientific">Dunaliella salina</name>
    <name type="common">Green alga</name>
    <name type="synonym">Protococcus salinus</name>
    <dbReference type="NCBI Taxonomy" id="3046"/>
    <lineage>
        <taxon>Eukaryota</taxon>
        <taxon>Viridiplantae</taxon>
        <taxon>Chlorophyta</taxon>
        <taxon>core chlorophytes</taxon>
        <taxon>Chlorophyceae</taxon>
        <taxon>CS clade</taxon>
        <taxon>Chlamydomonadales</taxon>
        <taxon>Dunaliellaceae</taxon>
        <taxon>Dunaliella</taxon>
    </lineage>
</organism>
<reference evidence="7" key="1">
    <citation type="submission" date="2017-08" db="EMBL/GenBank/DDBJ databases">
        <authorList>
            <person name="Polle J.E."/>
            <person name="Barry K."/>
            <person name="Cushman J."/>
            <person name="Schmutz J."/>
            <person name="Tran D."/>
            <person name="Hathwaick L.T."/>
            <person name="Yim W.C."/>
            <person name="Jenkins J."/>
            <person name="Mckie-Krisberg Z.M."/>
            <person name="Prochnik S."/>
            <person name="Lindquist E."/>
            <person name="Dockter R.B."/>
            <person name="Adam C."/>
            <person name="Molina H."/>
            <person name="Bunkerborg J."/>
            <person name="Jin E."/>
            <person name="Buchheim M."/>
            <person name="Magnuson J."/>
        </authorList>
    </citation>
    <scope>NUCLEOTIDE SEQUENCE</scope>
    <source>
        <strain evidence="7">CCAP 19/18</strain>
    </source>
</reference>
<feature type="compositionally biased region" description="Low complexity" evidence="5">
    <location>
        <begin position="661"/>
        <end position="682"/>
    </location>
</feature>
<dbReference type="PROSITE" id="PS50865">
    <property type="entry name" value="ZF_MYND_2"/>
    <property type="match status" value="1"/>
</dbReference>
<dbReference type="EMBL" id="MU069575">
    <property type="protein sequence ID" value="KAF5838520.1"/>
    <property type="molecule type" value="Genomic_DNA"/>
</dbReference>
<evidence type="ECO:0000313" key="7">
    <source>
        <dbReference type="EMBL" id="KAF5838520.1"/>
    </source>
</evidence>
<evidence type="ECO:0000256" key="5">
    <source>
        <dbReference type="SAM" id="MobiDB-lite"/>
    </source>
</evidence>
<keyword evidence="2 4" id="KW-0863">Zinc-finger</keyword>
<evidence type="ECO:0000256" key="2">
    <source>
        <dbReference type="ARBA" id="ARBA00022771"/>
    </source>
</evidence>
<sequence>MKGNAGAEPTANPSSRPTSKGPDAASAAAFAKLRESVFRALQAEGGGIRGKFSEDICERVAEVHRLCSSRLGWLHTTSPARVRAWQFQILHTANRIYALAEGLSDDLGNLLLLFMRRGMLYSGIHDPAFDTLKGQNSPQDDTAFCISILGLCLGIHNCGEAIRPDVLGKFYREEFLPEPWQSYDALAHMHWHPRPVMLACQVLTSKGALGEPEAMINCRNFILRLLVPHANLPKKPAGPIIIEDCYKKFRDPVLRDNDCMRAIFGMLQDPDNSLLAAPLLDSIIDEVPLEGPSTAPIIIQTKNPAPHTTLRHMVRNGAAGPLACALNLYRIHSEIEQRLGVDLSEAYNPSHSKCTAAALLCCLLRIVQKAAGDDQAVYGSSEDVSDAAWPEELLEAYLRAFMKVMEHGLFQIATLMIVPRASMPKAAHIFNRFPGMMDNLIKLLLLSVHRLSRNPFHFEQYGIHIQFVHDLLAAGQGTGVQWRVNSSQAQTIINTCTTGMNTLTGMLRKCKQREVQPALAGRGRDPVVAMMSKTLVLLLRLLSLSNHARAQFMRQPTSVHQSWVAAVQAAELEQCGFSYEATLARDNSEGEGGAEGVKKGKGPFSAWFKPAPKGMGLSELGGTGSSGVAATDESSKGSRHSSGRGATMPSMVGGSSSDVPASSAGTKTSSSKSAMPGSSNNSSGGGGCAKSNTAGSSSTPAVPPNTSNSSSSGGSSSLAVCFKCGRSAEEALVPKLLRCGRCKATRYCSRDCQLKDYKVHKLDCKEKSG</sequence>
<keyword evidence="8" id="KW-1185">Reference proteome</keyword>
<keyword evidence="3" id="KW-0862">Zinc</keyword>
<keyword evidence="1" id="KW-0479">Metal-binding</keyword>
<gene>
    <name evidence="7" type="ORF">DUNSADRAFT_2718</name>
</gene>
<dbReference type="PROSITE" id="PS01360">
    <property type="entry name" value="ZF_MYND_1"/>
    <property type="match status" value="1"/>
</dbReference>
<comment type="caution">
    <text evidence="7">The sequence shown here is derived from an EMBL/GenBank/DDBJ whole genome shotgun (WGS) entry which is preliminary data.</text>
</comment>
<evidence type="ECO:0000256" key="3">
    <source>
        <dbReference type="ARBA" id="ARBA00022833"/>
    </source>
</evidence>
<feature type="domain" description="MYND-type" evidence="6">
    <location>
        <begin position="721"/>
        <end position="764"/>
    </location>
</feature>
<evidence type="ECO:0000259" key="6">
    <source>
        <dbReference type="PROSITE" id="PS50865"/>
    </source>
</evidence>
<proteinExistence type="predicted"/>
<dbReference type="SUPFAM" id="SSF144232">
    <property type="entry name" value="HIT/MYND zinc finger-like"/>
    <property type="match status" value="1"/>
</dbReference>
<dbReference type="InterPro" id="IPR002893">
    <property type="entry name" value="Znf_MYND"/>
</dbReference>
<dbReference type="Proteomes" id="UP000815325">
    <property type="component" value="Unassembled WGS sequence"/>
</dbReference>
<name>A0ABQ7GV97_DUNSA</name>
<dbReference type="Pfam" id="PF01753">
    <property type="entry name" value="zf-MYND"/>
    <property type="match status" value="1"/>
</dbReference>
<feature type="compositionally biased region" description="Low complexity" evidence="5">
    <location>
        <begin position="696"/>
        <end position="717"/>
    </location>
</feature>
<evidence type="ECO:0000313" key="8">
    <source>
        <dbReference type="Proteomes" id="UP000815325"/>
    </source>
</evidence>